<dbReference type="Proteomes" id="UP001152747">
    <property type="component" value="Unassembled WGS sequence"/>
</dbReference>
<sequence>MVNQRVPMFPHQAAEIEQILFNLQASSEMLTNTLPFLSGPTKHAIRRIVDDMNKKIDDIDFKLRNPRVEHDHEKEMSSLQKFCDECSERIGELQTPAP</sequence>
<proteinExistence type="predicted"/>
<accession>A0A9P1J3T2</accession>
<gene>
    <name evidence="1" type="ORF">CAMP_LOCUS18809</name>
</gene>
<evidence type="ECO:0000313" key="2">
    <source>
        <dbReference type="Proteomes" id="UP001152747"/>
    </source>
</evidence>
<comment type="caution">
    <text evidence="1">The sequence shown here is derived from an EMBL/GenBank/DDBJ whole genome shotgun (WGS) entry which is preliminary data.</text>
</comment>
<protein>
    <submittedName>
        <fullName evidence="1">Uncharacterized protein</fullName>
    </submittedName>
</protein>
<evidence type="ECO:0000313" key="1">
    <source>
        <dbReference type="EMBL" id="CAI5456172.1"/>
    </source>
</evidence>
<dbReference type="AlphaFoldDB" id="A0A9P1J3T2"/>
<keyword evidence="2" id="KW-1185">Reference proteome</keyword>
<name>A0A9P1J3T2_9PELO</name>
<dbReference type="EMBL" id="CANHGI010000006">
    <property type="protein sequence ID" value="CAI5456172.1"/>
    <property type="molecule type" value="Genomic_DNA"/>
</dbReference>
<organism evidence="1 2">
    <name type="scientific">Caenorhabditis angaria</name>
    <dbReference type="NCBI Taxonomy" id="860376"/>
    <lineage>
        <taxon>Eukaryota</taxon>
        <taxon>Metazoa</taxon>
        <taxon>Ecdysozoa</taxon>
        <taxon>Nematoda</taxon>
        <taxon>Chromadorea</taxon>
        <taxon>Rhabditida</taxon>
        <taxon>Rhabditina</taxon>
        <taxon>Rhabditomorpha</taxon>
        <taxon>Rhabditoidea</taxon>
        <taxon>Rhabditidae</taxon>
        <taxon>Peloderinae</taxon>
        <taxon>Caenorhabditis</taxon>
    </lineage>
</organism>
<reference evidence="1" key="1">
    <citation type="submission" date="2022-11" db="EMBL/GenBank/DDBJ databases">
        <authorList>
            <person name="Kikuchi T."/>
        </authorList>
    </citation>
    <scope>NUCLEOTIDE SEQUENCE</scope>
    <source>
        <strain evidence="1">PS1010</strain>
    </source>
</reference>